<comment type="caution">
    <text evidence="1">The sequence shown here is derived from an EMBL/GenBank/DDBJ whole genome shotgun (WGS) entry which is preliminary data.</text>
</comment>
<sequence length="310" mass="33072">MAPPAPTTGSRSAVFVGGPVYPTNPNAGQVVADLRGSGFTTVILWSIHVWCDQTDEQNPNNGDLYYNGELIVHNGEYVGDPAWPDLVGQLKTGDGTSVNRVEVSVGSGGVSDWNNIAYLINAQGTGSTSVLYRNFQALLAATGADAVDSDNEDYYDVDSGVAFMRMTQDLGYPNSTFVPFDNQDYWAALKASLGSFVDRTYVQCYAGGDINASAEALIEWSNQLDGMSVDPGLWCRHTEETGDTCASGDSPTDVHDTLSGWISESAPLSGGFIWLYDDIAKCAQQTGCTAANYAQAINQATGVRIPVTTR</sequence>
<evidence type="ECO:0000313" key="1">
    <source>
        <dbReference type="EMBL" id="MCP2169735.1"/>
    </source>
</evidence>
<gene>
    <name evidence="1" type="ORF">LX83_006621</name>
</gene>
<protein>
    <submittedName>
        <fullName evidence="1">Uncharacterized protein</fullName>
    </submittedName>
</protein>
<dbReference type="RefSeq" id="WP_253778950.1">
    <property type="nucleotide sequence ID" value="NZ_JAMTCK010000020.1"/>
</dbReference>
<organism evidence="1 2">
    <name type="scientific">Goodfellowiella coeruleoviolacea</name>
    <dbReference type="NCBI Taxonomy" id="334858"/>
    <lineage>
        <taxon>Bacteria</taxon>
        <taxon>Bacillati</taxon>
        <taxon>Actinomycetota</taxon>
        <taxon>Actinomycetes</taxon>
        <taxon>Pseudonocardiales</taxon>
        <taxon>Pseudonocardiaceae</taxon>
        <taxon>Goodfellowiella</taxon>
    </lineage>
</organism>
<evidence type="ECO:0000313" key="2">
    <source>
        <dbReference type="Proteomes" id="UP001206128"/>
    </source>
</evidence>
<dbReference type="AlphaFoldDB" id="A0AAE3GKA2"/>
<proteinExistence type="predicted"/>
<accession>A0AAE3GKA2</accession>
<name>A0AAE3GKA2_9PSEU</name>
<dbReference type="Proteomes" id="UP001206128">
    <property type="component" value="Unassembled WGS sequence"/>
</dbReference>
<keyword evidence="2" id="KW-1185">Reference proteome</keyword>
<dbReference type="EMBL" id="JAMTCK010000020">
    <property type="protein sequence ID" value="MCP2169735.1"/>
    <property type="molecule type" value="Genomic_DNA"/>
</dbReference>
<reference evidence="1" key="1">
    <citation type="submission" date="2022-06" db="EMBL/GenBank/DDBJ databases">
        <title>Genomic Encyclopedia of Archaeal and Bacterial Type Strains, Phase II (KMG-II): from individual species to whole genera.</title>
        <authorList>
            <person name="Goeker M."/>
        </authorList>
    </citation>
    <scope>NUCLEOTIDE SEQUENCE</scope>
    <source>
        <strain evidence="1">DSM 43935</strain>
    </source>
</reference>